<proteinExistence type="predicted"/>
<feature type="region of interest" description="Disordered" evidence="1">
    <location>
        <begin position="1"/>
        <end position="123"/>
    </location>
</feature>
<accession>G0P1W7</accession>
<reference evidence="3" key="1">
    <citation type="submission" date="2011-07" db="EMBL/GenBank/DDBJ databases">
        <authorList>
            <consortium name="Caenorhabditis brenneri Sequencing and Analysis Consortium"/>
            <person name="Wilson R.K."/>
        </authorList>
    </citation>
    <scope>NUCLEOTIDE SEQUENCE [LARGE SCALE GENOMIC DNA]</scope>
    <source>
        <strain evidence="3">PB2801</strain>
    </source>
</reference>
<keyword evidence="3" id="KW-1185">Reference proteome</keyword>
<feature type="compositionally biased region" description="Polar residues" evidence="1">
    <location>
        <begin position="92"/>
        <end position="114"/>
    </location>
</feature>
<dbReference type="EMBL" id="GL380019">
    <property type="protein sequence ID" value="EGT42830.1"/>
    <property type="molecule type" value="Genomic_DNA"/>
</dbReference>
<dbReference type="InParanoid" id="G0P1W7"/>
<evidence type="ECO:0000313" key="3">
    <source>
        <dbReference type="Proteomes" id="UP000008068"/>
    </source>
</evidence>
<gene>
    <name evidence="2" type="ORF">CAEBREN_11081</name>
</gene>
<feature type="compositionally biased region" description="Polar residues" evidence="1">
    <location>
        <begin position="58"/>
        <end position="68"/>
    </location>
</feature>
<evidence type="ECO:0000256" key="1">
    <source>
        <dbReference type="SAM" id="MobiDB-lite"/>
    </source>
</evidence>
<dbReference type="HOGENOM" id="CLU_1742184_0_0_1"/>
<dbReference type="Proteomes" id="UP000008068">
    <property type="component" value="Unassembled WGS sequence"/>
</dbReference>
<protein>
    <submittedName>
        <fullName evidence="2">Uncharacterized protein</fullName>
    </submittedName>
</protein>
<sequence length="150" mass="15541">MKLTNGHSDVKCKDGNIPLKVQAPPAASSEHGSAHGHPDLNAANGATTVRDAPPETSPAVSNGQSVQYSAPMDANSGHNSAHPNLESKAVGTPTTINATSPESSSPTANASTESDTSERTDEVFEIQRANGVRAKVTHECCDRKLDVSNV</sequence>
<organism evidence="3">
    <name type="scientific">Caenorhabditis brenneri</name>
    <name type="common">Nematode worm</name>
    <dbReference type="NCBI Taxonomy" id="135651"/>
    <lineage>
        <taxon>Eukaryota</taxon>
        <taxon>Metazoa</taxon>
        <taxon>Ecdysozoa</taxon>
        <taxon>Nematoda</taxon>
        <taxon>Chromadorea</taxon>
        <taxon>Rhabditida</taxon>
        <taxon>Rhabditina</taxon>
        <taxon>Rhabditomorpha</taxon>
        <taxon>Rhabditoidea</taxon>
        <taxon>Rhabditidae</taxon>
        <taxon>Peloderinae</taxon>
        <taxon>Caenorhabditis</taxon>
    </lineage>
</organism>
<dbReference type="AlphaFoldDB" id="G0P1W7"/>
<evidence type="ECO:0000313" key="2">
    <source>
        <dbReference type="EMBL" id="EGT42830.1"/>
    </source>
</evidence>
<name>G0P1W7_CAEBE</name>